<dbReference type="Proteomes" id="UP000663929">
    <property type="component" value="Chromosome"/>
</dbReference>
<sequence length="194" mass="22622">MAANPREHYIRSILEFDPERLDELLAARRAYIGLAGEGFGGEAGRSDPWELAQRREWLVFQLDCLHGCFWSPTAVPHFEVLSSSDLSAFPALKRRFDRLARVFPLRDRFASAGSDSRMNADFLVWFRRLAVANERQAALLRSFHQGYLQDRGNLVATLEQVRLLQNAYPELFELERDWFVEILDRPARYWKTVF</sequence>
<accession>A0A8A4TF73</accession>
<organism evidence="1 2">
    <name type="scientific">Sulfidibacter corallicola</name>
    <dbReference type="NCBI Taxonomy" id="2818388"/>
    <lineage>
        <taxon>Bacteria</taxon>
        <taxon>Pseudomonadati</taxon>
        <taxon>Acidobacteriota</taxon>
        <taxon>Holophagae</taxon>
        <taxon>Acanthopleuribacterales</taxon>
        <taxon>Acanthopleuribacteraceae</taxon>
        <taxon>Sulfidibacter</taxon>
    </lineage>
</organism>
<gene>
    <name evidence="1" type="ORF">J3U87_21605</name>
</gene>
<dbReference type="EMBL" id="CP071793">
    <property type="protein sequence ID" value="QTD48190.1"/>
    <property type="molecule type" value="Genomic_DNA"/>
</dbReference>
<reference evidence="1" key="1">
    <citation type="submission" date="2021-03" db="EMBL/GenBank/DDBJ databases">
        <title>Acanthopleuribacteraceae sp. M133.</title>
        <authorList>
            <person name="Wang G."/>
        </authorList>
    </citation>
    <scope>NUCLEOTIDE SEQUENCE</scope>
    <source>
        <strain evidence="1">M133</strain>
    </source>
</reference>
<proteinExistence type="predicted"/>
<dbReference type="RefSeq" id="WP_237377848.1">
    <property type="nucleotide sequence ID" value="NZ_CP071793.1"/>
</dbReference>
<dbReference type="AlphaFoldDB" id="A0A8A4TF73"/>
<name>A0A8A4TF73_SULCO</name>
<evidence type="ECO:0000313" key="1">
    <source>
        <dbReference type="EMBL" id="QTD48190.1"/>
    </source>
</evidence>
<protein>
    <submittedName>
        <fullName evidence="1">Uncharacterized protein</fullName>
    </submittedName>
</protein>
<keyword evidence="2" id="KW-1185">Reference proteome</keyword>
<dbReference type="KEGG" id="scor:J3U87_21605"/>
<evidence type="ECO:0000313" key="2">
    <source>
        <dbReference type="Proteomes" id="UP000663929"/>
    </source>
</evidence>